<dbReference type="Pfam" id="PF00229">
    <property type="entry name" value="TNF"/>
    <property type="match status" value="1"/>
</dbReference>
<dbReference type="GO" id="GO:0006955">
    <property type="term" value="P:immune response"/>
    <property type="evidence" value="ECO:0007669"/>
    <property type="project" value="InterPro"/>
</dbReference>
<dbReference type="GO" id="GO:0016020">
    <property type="term" value="C:membrane"/>
    <property type="evidence" value="ECO:0007669"/>
    <property type="project" value="InterPro"/>
</dbReference>
<gene>
    <name evidence="10" type="ORF">AFUS01_LOCUS17167</name>
</gene>
<keyword evidence="2" id="KW-0202">Cytokine</keyword>
<keyword evidence="8" id="KW-0472">Membrane</keyword>
<evidence type="ECO:0000256" key="8">
    <source>
        <dbReference type="SAM" id="Phobius"/>
    </source>
</evidence>
<evidence type="ECO:0000259" key="9">
    <source>
        <dbReference type="PROSITE" id="PS50049"/>
    </source>
</evidence>
<evidence type="ECO:0000256" key="7">
    <source>
        <dbReference type="SAM" id="MobiDB-lite"/>
    </source>
</evidence>
<proteinExistence type="predicted"/>
<comment type="subcellular location">
    <subcellularLocation>
        <location evidence="1">Secreted</location>
    </subcellularLocation>
</comment>
<feature type="region of interest" description="Disordered" evidence="7">
    <location>
        <begin position="359"/>
        <end position="428"/>
    </location>
</feature>
<keyword evidence="6" id="KW-0175">Coiled coil</keyword>
<evidence type="ECO:0000256" key="6">
    <source>
        <dbReference type="SAM" id="Coils"/>
    </source>
</evidence>
<feature type="coiled-coil region" evidence="6">
    <location>
        <begin position="44"/>
        <end position="78"/>
    </location>
</feature>
<feature type="region of interest" description="Disordered" evidence="7">
    <location>
        <begin position="116"/>
        <end position="141"/>
    </location>
</feature>
<keyword evidence="3" id="KW-0964">Secreted</keyword>
<evidence type="ECO:0000313" key="11">
    <source>
        <dbReference type="Proteomes" id="UP000708208"/>
    </source>
</evidence>
<keyword evidence="4" id="KW-1015">Disulfide bond</keyword>
<feature type="compositionally biased region" description="Polar residues" evidence="7">
    <location>
        <begin position="233"/>
        <end position="280"/>
    </location>
</feature>
<dbReference type="AlphaFoldDB" id="A0A8J2K5E3"/>
<dbReference type="InterPro" id="IPR021184">
    <property type="entry name" value="TNF_CS"/>
</dbReference>
<keyword evidence="8" id="KW-1133">Transmembrane helix</keyword>
<dbReference type="Proteomes" id="UP000708208">
    <property type="component" value="Unassembled WGS sequence"/>
</dbReference>
<feature type="compositionally biased region" description="Low complexity" evidence="7">
    <location>
        <begin position="284"/>
        <end position="306"/>
    </location>
</feature>
<accession>A0A8J2K5E3</accession>
<feature type="compositionally biased region" description="Polar residues" evidence="7">
    <location>
        <begin position="367"/>
        <end position="379"/>
    </location>
</feature>
<sequence length="610" mass="67530">MKPEFSEILLPGHRVVAGPSVQNSNLKWLALIGTLFVVTVTGMIAFYEIRFARYDLRMSALEEEINNFNRRYDELKMESYYDNLEDDRYGNSEDEDDDLDDEEDIQLTYGELKLEDEDPRGRSKRQIPVPPTTVFDPNVPRTSDGVPILDNSYLDKIGVPTSGYVHWSNILPTQDSEGLRLYESLVATGGRGEPRSADYYPEPTASNSGILPHHRTSAAWVERPERGGIQLKSGDSSTGDSIYTRSGTGTGSRNSVTSQRGSTFRAASSSVDAQGKQSEGVTGGASSQFYSSSGSSGSSTNYLSGSRSGGNTVINRASRVPATGDFLYNQNTRTRSIQYPPLKRIGQGDGEVVARVLQASESETDSTRPATHTSAQANLGDTAGAQAESRRTYRGGRAQRRGQLHRRRYEPTKYQRKVTNRTKREYSDVANESDEVNIVKAEAWVEGQRATAAHYVADVSNFTTSHRHYEGNGRLRNADGIFSAWKPSEWMGGNEASKSAFSLSTTGVVTIRQTGLYYVYAQIHYIDDHDINSFTVNINSTPFLQCTTMTETYNGGSKSNTCFTAGVTLLKENDRIFIKDVEQNRYSIFKEEKSFFGLMKLNGDSGVPKV</sequence>
<organism evidence="10 11">
    <name type="scientific">Allacma fusca</name>
    <dbReference type="NCBI Taxonomy" id="39272"/>
    <lineage>
        <taxon>Eukaryota</taxon>
        <taxon>Metazoa</taxon>
        <taxon>Ecdysozoa</taxon>
        <taxon>Arthropoda</taxon>
        <taxon>Hexapoda</taxon>
        <taxon>Collembola</taxon>
        <taxon>Symphypleona</taxon>
        <taxon>Sminthuridae</taxon>
        <taxon>Allacma</taxon>
    </lineage>
</organism>
<keyword evidence="8" id="KW-0812">Transmembrane</keyword>
<dbReference type="PANTHER" id="PTHR15151:SF24">
    <property type="entry name" value="A PROLIFERATION-INDUCING LIGAND-LIKE PROTEIN-RELATED"/>
    <property type="match status" value="1"/>
</dbReference>
<dbReference type="PROSITE" id="PS50049">
    <property type="entry name" value="THD_2"/>
    <property type="match status" value="1"/>
</dbReference>
<keyword evidence="11" id="KW-1185">Reference proteome</keyword>
<dbReference type="InterPro" id="IPR051748">
    <property type="entry name" value="TNF_Ligand_Superfamily"/>
</dbReference>
<evidence type="ECO:0000313" key="10">
    <source>
        <dbReference type="EMBL" id="CAG7728386.1"/>
    </source>
</evidence>
<evidence type="ECO:0000256" key="1">
    <source>
        <dbReference type="ARBA" id="ARBA00004613"/>
    </source>
</evidence>
<dbReference type="GO" id="GO:0005615">
    <property type="term" value="C:extracellular space"/>
    <property type="evidence" value="ECO:0007669"/>
    <property type="project" value="UniProtKB-KW"/>
</dbReference>
<feature type="transmembrane region" description="Helical" evidence="8">
    <location>
        <begin position="28"/>
        <end position="49"/>
    </location>
</feature>
<dbReference type="EMBL" id="CAJVCH010162871">
    <property type="protein sequence ID" value="CAG7728386.1"/>
    <property type="molecule type" value="Genomic_DNA"/>
</dbReference>
<feature type="region of interest" description="Disordered" evidence="7">
    <location>
        <begin position="228"/>
        <end position="317"/>
    </location>
</feature>
<dbReference type="GO" id="GO:0005125">
    <property type="term" value="F:cytokine activity"/>
    <property type="evidence" value="ECO:0007669"/>
    <property type="project" value="UniProtKB-KW"/>
</dbReference>
<reference evidence="10" key="1">
    <citation type="submission" date="2021-06" db="EMBL/GenBank/DDBJ databases">
        <authorList>
            <person name="Hodson N. C."/>
            <person name="Mongue J. A."/>
            <person name="Jaron S. K."/>
        </authorList>
    </citation>
    <scope>NUCLEOTIDE SEQUENCE</scope>
</reference>
<comment type="caution">
    <text evidence="10">The sequence shown here is derived from an EMBL/GenBank/DDBJ whole genome shotgun (WGS) entry which is preliminary data.</text>
</comment>
<feature type="region of interest" description="Disordered" evidence="7">
    <location>
        <begin position="190"/>
        <end position="212"/>
    </location>
</feature>
<dbReference type="GO" id="GO:0005164">
    <property type="term" value="F:tumor necrosis factor receptor binding"/>
    <property type="evidence" value="ECO:0007669"/>
    <property type="project" value="InterPro"/>
</dbReference>
<evidence type="ECO:0000256" key="2">
    <source>
        <dbReference type="ARBA" id="ARBA00022514"/>
    </source>
</evidence>
<feature type="domain" description="THD" evidence="9">
    <location>
        <begin position="451"/>
        <end position="601"/>
    </location>
</feature>
<evidence type="ECO:0000256" key="4">
    <source>
        <dbReference type="ARBA" id="ARBA00023157"/>
    </source>
</evidence>
<keyword evidence="5" id="KW-0325">Glycoprotein</keyword>
<name>A0A8J2K5E3_9HEXA</name>
<dbReference type="OrthoDB" id="6159739at2759"/>
<protein>
    <recommendedName>
        <fullName evidence="9">THD domain-containing protein</fullName>
    </recommendedName>
</protein>
<dbReference type="PROSITE" id="PS00251">
    <property type="entry name" value="THD_1"/>
    <property type="match status" value="1"/>
</dbReference>
<dbReference type="InterPro" id="IPR006052">
    <property type="entry name" value="TNF_dom"/>
</dbReference>
<evidence type="ECO:0000256" key="3">
    <source>
        <dbReference type="ARBA" id="ARBA00022525"/>
    </source>
</evidence>
<evidence type="ECO:0000256" key="5">
    <source>
        <dbReference type="ARBA" id="ARBA00023180"/>
    </source>
</evidence>
<feature type="compositionally biased region" description="Basic residues" evidence="7">
    <location>
        <begin position="392"/>
        <end position="421"/>
    </location>
</feature>
<dbReference type="PANTHER" id="PTHR15151">
    <property type="entry name" value="PROTEIN EIGER"/>
    <property type="match status" value="1"/>
</dbReference>